<proteinExistence type="predicted"/>
<dbReference type="Proteomes" id="UP001174691">
    <property type="component" value="Unassembled WGS sequence"/>
</dbReference>
<comment type="caution">
    <text evidence="1">The sequence shown here is derived from an EMBL/GenBank/DDBJ whole genome shotgun (WGS) entry which is preliminary data.</text>
</comment>
<dbReference type="SUPFAM" id="SSF51735">
    <property type="entry name" value="NAD(P)-binding Rossmann-fold domains"/>
    <property type="match status" value="1"/>
</dbReference>
<dbReference type="InterPro" id="IPR052184">
    <property type="entry name" value="SDR_enzymes"/>
</dbReference>
<dbReference type="GO" id="GO:0016616">
    <property type="term" value="F:oxidoreductase activity, acting on the CH-OH group of donors, NAD or NADP as acceptor"/>
    <property type="evidence" value="ECO:0007669"/>
    <property type="project" value="TreeGrafter"/>
</dbReference>
<dbReference type="PANTHER" id="PTHR45458">
    <property type="entry name" value="SHORT-CHAIN DEHYDROGENASE/REDUCTASE SDR"/>
    <property type="match status" value="1"/>
</dbReference>
<organism evidence="1 2">
    <name type="scientific">Coniochaeta hoffmannii</name>
    <dbReference type="NCBI Taxonomy" id="91930"/>
    <lineage>
        <taxon>Eukaryota</taxon>
        <taxon>Fungi</taxon>
        <taxon>Dikarya</taxon>
        <taxon>Ascomycota</taxon>
        <taxon>Pezizomycotina</taxon>
        <taxon>Sordariomycetes</taxon>
        <taxon>Sordariomycetidae</taxon>
        <taxon>Coniochaetales</taxon>
        <taxon>Coniochaetaceae</taxon>
        <taxon>Coniochaeta</taxon>
    </lineage>
</organism>
<protein>
    <submittedName>
        <fullName evidence="1">NAD(P)-binding protein</fullName>
    </submittedName>
</protein>
<dbReference type="EMBL" id="JANBVN010000120">
    <property type="protein sequence ID" value="KAJ9142596.1"/>
    <property type="molecule type" value="Genomic_DNA"/>
</dbReference>
<dbReference type="InterPro" id="IPR002347">
    <property type="entry name" value="SDR_fam"/>
</dbReference>
<evidence type="ECO:0000313" key="2">
    <source>
        <dbReference type="Proteomes" id="UP001174691"/>
    </source>
</evidence>
<gene>
    <name evidence="1" type="ORF">NKR19_g7130</name>
</gene>
<evidence type="ECO:0000313" key="1">
    <source>
        <dbReference type="EMBL" id="KAJ9142596.1"/>
    </source>
</evidence>
<accession>A0AA38RCA8</accession>
<sequence>MPSYVVTGANRGIGLALVRRLSEDEGNVVIGLFRTKPIAASIADLASRDNLHWVETDIEKKESINAAVPKVSAITGGKLDVLIANAGIVSKWSALDGLTDLVRQDPDLVEQDLLNLYRVNCIAQIFLIAAFLPLIKAGTLKKIVGISTGFAVIDLTADWGLYQAPLYAISKMAFNMAIAKLYAEHKNDGVLIMGVAPGVVDTGNSPDPTDAETGAKAMRMVQMFMGYAPDFRGPVTPDASAVQLLGVIDNATFERNGGKLVSQFGNDRWL</sequence>
<keyword evidence="2" id="KW-1185">Reference proteome</keyword>
<dbReference type="Pfam" id="PF00106">
    <property type="entry name" value="adh_short"/>
    <property type="match status" value="1"/>
</dbReference>
<dbReference type="PANTHER" id="PTHR45458:SF3">
    <property type="entry name" value="CHAIN DEHYDROGENASE (ATSC), PUTATIVE-RELATED"/>
    <property type="match status" value="1"/>
</dbReference>
<name>A0AA38RCA8_9PEZI</name>
<dbReference type="InterPro" id="IPR036291">
    <property type="entry name" value="NAD(P)-bd_dom_sf"/>
</dbReference>
<dbReference type="Gene3D" id="3.40.50.720">
    <property type="entry name" value="NAD(P)-binding Rossmann-like Domain"/>
    <property type="match status" value="1"/>
</dbReference>
<reference evidence="1" key="1">
    <citation type="submission" date="2022-07" db="EMBL/GenBank/DDBJ databases">
        <title>Fungi with potential for degradation of polypropylene.</title>
        <authorList>
            <person name="Gostincar C."/>
        </authorList>
    </citation>
    <scope>NUCLEOTIDE SEQUENCE</scope>
    <source>
        <strain evidence="1">EXF-13287</strain>
    </source>
</reference>
<dbReference type="AlphaFoldDB" id="A0AA38RCA8"/>
<dbReference type="PRINTS" id="PR00081">
    <property type="entry name" value="GDHRDH"/>
</dbReference>